<reference evidence="2 3" key="1">
    <citation type="submission" date="2018-06" db="EMBL/GenBank/DDBJ databases">
        <authorList>
            <consortium name="Pathogen Informatics"/>
            <person name="Doyle S."/>
        </authorList>
    </citation>
    <scope>NUCLEOTIDE SEQUENCE [LARGE SCALE GENOMIC DNA]</scope>
    <source>
        <strain evidence="2 3">NCTC12119</strain>
    </source>
</reference>
<dbReference type="EMBL" id="UIGI01000001">
    <property type="protein sequence ID" value="SUW63854.1"/>
    <property type="molecule type" value="Genomic_DNA"/>
</dbReference>
<dbReference type="Gene3D" id="1.10.10.10">
    <property type="entry name" value="Winged helix-like DNA-binding domain superfamily/Winged helix DNA-binding domain"/>
    <property type="match status" value="1"/>
</dbReference>
<dbReference type="GO" id="GO:0003677">
    <property type="term" value="F:DNA binding"/>
    <property type="evidence" value="ECO:0007669"/>
    <property type="project" value="InterPro"/>
</dbReference>
<organism evidence="2 3">
    <name type="scientific">Buttiauxella agrestis</name>
    <dbReference type="NCBI Taxonomy" id="82977"/>
    <lineage>
        <taxon>Bacteria</taxon>
        <taxon>Pseudomonadati</taxon>
        <taxon>Pseudomonadota</taxon>
        <taxon>Gammaproteobacteria</taxon>
        <taxon>Enterobacterales</taxon>
        <taxon>Enterobacteriaceae</taxon>
        <taxon>Buttiauxella</taxon>
    </lineage>
</organism>
<proteinExistence type="predicted"/>
<evidence type="ECO:0000313" key="2">
    <source>
        <dbReference type="EMBL" id="SUW63854.1"/>
    </source>
</evidence>
<name>A0A381C7G1_9ENTR</name>
<evidence type="ECO:0000259" key="1">
    <source>
        <dbReference type="PROSITE" id="PS51702"/>
    </source>
</evidence>
<dbReference type="InterPro" id="IPR003314">
    <property type="entry name" value="Mu-type_HTH"/>
</dbReference>
<sequence>MKKNQPVVDIDQNKDSLISEWLAIKEMIGLPGMPGSAQGCHKMMVRMTRDNPEAKRKIPGTKAYEYHFSLLPRETLKVVFTQNHPGHAQECIGSNKLLNQWMDIFHSMSTKEQEQVVAYVFRHGFSSILNLVINNPQNDCRDEPCD</sequence>
<evidence type="ECO:0000313" key="3">
    <source>
        <dbReference type="Proteomes" id="UP000255528"/>
    </source>
</evidence>
<dbReference type="InterPro" id="IPR036388">
    <property type="entry name" value="WH-like_DNA-bd_sf"/>
</dbReference>
<gene>
    <name evidence="2" type="ORF">NCTC12119_02353</name>
</gene>
<dbReference type="PROSITE" id="PS51702">
    <property type="entry name" value="HTH_MU"/>
    <property type="match status" value="1"/>
</dbReference>
<accession>A0A381C7G1</accession>
<dbReference type="InterPro" id="IPR009061">
    <property type="entry name" value="DNA-bd_dom_put_sf"/>
</dbReference>
<protein>
    <recommendedName>
        <fullName evidence="1">HTH Mu-type domain-containing protein</fullName>
    </recommendedName>
</protein>
<feature type="domain" description="HTH Mu-type" evidence="1">
    <location>
        <begin position="18"/>
        <end position="87"/>
    </location>
</feature>
<dbReference type="Proteomes" id="UP000255528">
    <property type="component" value="Unassembled WGS sequence"/>
</dbReference>
<dbReference type="RefSeq" id="WP_115628522.1">
    <property type="nucleotide sequence ID" value="NZ_UIGI01000001.1"/>
</dbReference>
<dbReference type="AlphaFoldDB" id="A0A381C7G1"/>
<dbReference type="SUPFAM" id="SSF46955">
    <property type="entry name" value="Putative DNA-binding domain"/>
    <property type="match status" value="1"/>
</dbReference>